<name>A0A1B2ADI5_9SPHN</name>
<evidence type="ECO:0000313" key="3">
    <source>
        <dbReference type="EMBL" id="ANY20194.1"/>
    </source>
</evidence>
<keyword evidence="2" id="KW-1133">Transmembrane helix</keyword>
<feature type="transmembrane region" description="Helical" evidence="2">
    <location>
        <begin position="12"/>
        <end position="30"/>
    </location>
</feature>
<dbReference type="KEGG" id="ado:A6F68_01681"/>
<feature type="region of interest" description="Disordered" evidence="1">
    <location>
        <begin position="79"/>
        <end position="159"/>
    </location>
</feature>
<accession>A0A1B2ADI5</accession>
<gene>
    <name evidence="3" type="ORF">A6F68_01681</name>
</gene>
<keyword evidence="2" id="KW-0472">Membrane</keyword>
<organism evidence="3 4">
    <name type="scientific">Tsuneonella dongtanensis</name>
    <dbReference type="NCBI Taxonomy" id="692370"/>
    <lineage>
        <taxon>Bacteria</taxon>
        <taxon>Pseudomonadati</taxon>
        <taxon>Pseudomonadota</taxon>
        <taxon>Alphaproteobacteria</taxon>
        <taxon>Sphingomonadales</taxon>
        <taxon>Erythrobacteraceae</taxon>
        <taxon>Tsuneonella</taxon>
    </lineage>
</organism>
<dbReference type="RefSeq" id="WP_067678487.1">
    <property type="nucleotide sequence ID" value="NZ_CP016591.1"/>
</dbReference>
<dbReference type="AlphaFoldDB" id="A0A1B2ADI5"/>
<dbReference type="STRING" id="692370.A6F68_01681"/>
<protein>
    <submittedName>
        <fullName evidence="3">Transport protein TonB</fullName>
    </submittedName>
</protein>
<feature type="compositionally biased region" description="Pro residues" evidence="1">
    <location>
        <begin position="80"/>
        <end position="93"/>
    </location>
</feature>
<keyword evidence="2" id="KW-0812">Transmembrane</keyword>
<reference evidence="3 4" key="1">
    <citation type="submission" date="2016-07" db="EMBL/GenBank/DDBJ databases">
        <title>Complete genome sequence of Altererythrobacter dongtanensis KCTC 22672, a type strain with esterase isolated from tidal flat.</title>
        <authorList>
            <person name="Cheng H."/>
            <person name="Wu Y.-H."/>
            <person name="Zhou P."/>
            <person name="Huo Y.-Y."/>
            <person name="Wang C.-S."/>
            <person name="Xu X.-W."/>
        </authorList>
    </citation>
    <scope>NUCLEOTIDE SEQUENCE [LARGE SCALE GENOMIC DNA]</scope>
    <source>
        <strain evidence="3 4">KCTC 22672</strain>
    </source>
</reference>
<evidence type="ECO:0000313" key="4">
    <source>
        <dbReference type="Proteomes" id="UP000092932"/>
    </source>
</evidence>
<dbReference type="EMBL" id="CP016591">
    <property type="protein sequence ID" value="ANY20194.1"/>
    <property type="molecule type" value="Genomic_DNA"/>
</dbReference>
<dbReference type="Gene3D" id="3.30.1150.10">
    <property type="match status" value="1"/>
</dbReference>
<evidence type="ECO:0000256" key="1">
    <source>
        <dbReference type="SAM" id="MobiDB-lite"/>
    </source>
</evidence>
<feature type="compositionally biased region" description="Basic and acidic residues" evidence="1">
    <location>
        <begin position="110"/>
        <end position="125"/>
    </location>
</feature>
<dbReference type="OrthoDB" id="7161229at2"/>
<evidence type="ECO:0000256" key="2">
    <source>
        <dbReference type="SAM" id="Phobius"/>
    </source>
</evidence>
<dbReference type="Proteomes" id="UP000092932">
    <property type="component" value="Chromosome"/>
</dbReference>
<proteinExistence type="predicted"/>
<sequence length="262" mass="28054">MVFANLRREERIGLGIAVVLHLALGAAFLVQSSKREAVPAMERMTVNLATDVGLSATAPEPVPESAAAIAPTLAEEPAPVVEPLPAPPPPKPLPRATQAPKPKPTQASNEPRRRPDAPSTRERSTPKPAGGSRIGSDFLPGAGDSTTTRETRVPASQIGASAKASLLQAISNEIRPRWKPPSGPEVDQITTYLRFRLNPDGSLAGAPTFVRQTGVNDVNRPQSDRHRELAIRAVQLAAPFDLPEEYYEAWKVVGPLGFNLEL</sequence>
<dbReference type="PATRIC" id="fig|692370.5.peg.1696"/>
<keyword evidence="4" id="KW-1185">Reference proteome</keyword>